<evidence type="ECO:0000256" key="5">
    <source>
        <dbReference type="ARBA" id="ARBA00022801"/>
    </source>
</evidence>
<evidence type="ECO:0000313" key="8">
    <source>
        <dbReference type="Proteomes" id="UP001314796"/>
    </source>
</evidence>
<dbReference type="RefSeq" id="WP_204400064.1">
    <property type="nucleotide sequence ID" value="NZ_JAFBEE010000001.1"/>
</dbReference>
<keyword evidence="5 7" id="KW-0378">Hydrolase</keyword>
<keyword evidence="3" id="KW-0227">DNA damage</keyword>
<reference evidence="7 8" key="1">
    <citation type="submission" date="2021-01" db="EMBL/GenBank/DDBJ databases">
        <title>Genomic Encyclopedia of Type Strains, Phase IV (KMG-IV): sequencing the most valuable type-strain genomes for metagenomic binning, comparative biology and taxonomic classification.</title>
        <authorList>
            <person name="Goeker M."/>
        </authorList>
    </citation>
    <scope>NUCLEOTIDE SEQUENCE [LARGE SCALE GENOMIC DNA]</scope>
    <source>
        <strain evidence="7 8">DSM 25890</strain>
    </source>
</reference>
<comment type="caution">
    <text evidence="7">The sequence shown here is derived from an EMBL/GenBank/DDBJ whole genome shotgun (WGS) entry which is preliminary data.</text>
</comment>
<keyword evidence="8" id="KW-1185">Reference proteome</keyword>
<dbReference type="PANTHER" id="PTHR31290:SF5">
    <property type="entry name" value="UV-DAMAGE ENDONUCLEASE"/>
    <property type="match status" value="1"/>
</dbReference>
<accession>A0ABS2NLI6</accession>
<evidence type="ECO:0000256" key="2">
    <source>
        <dbReference type="ARBA" id="ARBA00022759"/>
    </source>
</evidence>
<keyword evidence="6" id="KW-0234">DNA repair</keyword>
<dbReference type="Gene3D" id="3.20.20.150">
    <property type="entry name" value="Divalent-metal-dependent TIM barrel enzymes"/>
    <property type="match status" value="1"/>
</dbReference>
<dbReference type="EMBL" id="JAFBEE010000001">
    <property type="protein sequence ID" value="MBM7613798.1"/>
    <property type="molecule type" value="Genomic_DNA"/>
</dbReference>
<evidence type="ECO:0000256" key="3">
    <source>
        <dbReference type="ARBA" id="ARBA00022763"/>
    </source>
</evidence>
<dbReference type="GO" id="GO:0004519">
    <property type="term" value="F:endonuclease activity"/>
    <property type="evidence" value="ECO:0007669"/>
    <property type="project" value="UniProtKB-KW"/>
</dbReference>
<name>A0ABS2NLI6_9FIRM</name>
<gene>
    <name evidence="7" type="ORF">JOC73_000306</name>
</gene>
<protein>
    <submittedName>
        <fullName evidence="7">UV DNA damage endonuclease</fullName>
        <ecNumber evidence="7">3.-.-.-</ecNumber>
    </submittedName>
</protein>
<dbReference type="SUPFAM" id="SSF51658">
    <property type="entry name" value="Xylose isomerase-like"/>
    <property type="match status" value="1"/>
</dbReference>
<evidence type="ECO:0000256" key="1">
    <source>
        <dbReference type="ARBA" id="ARBA00022722"/>
    </source>
</evidence>
<dbReference type="Proteomes" id="UP001314796">
    <property type="component" value="Unassembled WGS sequence"/>
</dbReference>
<evidence type="ECO:0000256" key="6">
    <source>
        <dbReference type="ARBA" id="ARBA00023204"/>
    </source>
</evidence>
<organism evidence="7 8">
    <name type="scientific">Alkaliphilus hydrothermalis</name>
    <dbReference type="NCBI Taxonomy" id="1482730"/>
    <lineage>
        <taxon>Bacteria</taxon>
        <taxon>Bacillati</taxon>
        <taxon>Bacillota</taxon>
        <taxon>Clostridia</taxon>
        <taxon>Peptostreptococcales</taxon>
        <taxon>Natronincolaceae</taxon>
        <taxon>Alkaliphilus</taxon>
    </lineage>
</organism>
<evidence type="ECO:0000313" key="7">
    <source>
        <dbReference type="EMBL" id="MBM7613798.1"/>
    </source>
</evidence>
<keyword evidence="1" id="KW-0540">Nuclease</keyword>
<sequence length="321" mass="37373">MKIRLGYVAISLDLHEGSPNKTMTYKRFLELPDDDTRLHKLQSLTKENLDITRRVLIYNKAHDIALYRFTSKLIPLVTHNDVFDWDYIQPFQDVYTTIGNYIKERGLLVSAHPDHFTILNTPKKDVFESSLRDLEYHVRIFEAMDLSPASAKLVLHVGGTYGSRKKAMERFIKQFKEIDPRYQSRIILENDDKSFTAKEVLEICQELSIPMVLDIHHHFCNHNGEEIGDMIEEIFDTWRDQDRPPKIHVSSPKSEKQVRAHADYVDINFLMAFINKAKSLNRDFDIMIEAKQKDKALHQLMKDFKAIEGVNILDAGSLEVL</sequence>
<dbReference type="EC" id="3.-.-.-" evidence="7"/>
<dbReference type="NCBIfam" id="TIGR00629">
    <property type="entry name" value="uvde"/>
    <property type="match status" value="1"/>
</dbReference>
<proteinExistence type="predicted"/>
<dbReference type="InterPro" id="IPR004601">
    <property type="entry name" value="UvdE"/>
</dbReference>
<dbReference type="GO" id="GO:0016787">
    <property type="term" value="F:hydrolase activity"/>
    <property type="evidence" value="ECO:0007669"/>
    <property type="project" value="UniProtKB-KW"/>
</dbReference>
<keyword evidence="4" id="KW-0228">DNA excision</keyword>
<evidence type="ECO:0000256" key="4">
    <source>
        <dbReference type="ARBA" id="ARBA00022769"/>
    </source>
</evidence>
<dbReference type="Pfam" id="PF03851">
    <property type="entry name" value="UvdE"/>
    <property type="match status" value="1"/>
</dbReference>
<dbReference type="PANTHER" id="PTHR31290">
    <property type="entry name" value="UV-DAMAGE ENDONUCLEASE"/>
    <property type="match status" value="1"/>
</dbReference>
<keyword evidence="2 7" id="KW-0255">Endonuclease</keyword>
<dbReference type="InterPro" id="IPR036237">
    <property type="entry name" value="Xyl_isomerase-like_sf"/>
</dbReference>